<evidence type="ECO:0000259" key="1">
    <source>
        <dbReference type="Pfam" id="PF07126"/>
    </source>
</evidence>
<accession>A0A090QP30</accession>
<dbReference type="Pfam" id="PF07126">
    <property type="entry name" value="ZapC_C"/>
    <property type="match status" value="1"/>
</dbReference>
<dbReference type="InterPro" id="IPR048372">
    <property type="entry name" value="ZapC_C"/>
</dbReference>
<dbReference type="AlphaFoldDB" id="A0A090QP30"/>
<protein>
    <recommendedName>
        <fullName evidence="1">Cell-division protein ZapC C-terminal domain-containing protein</fullName>
    </recommendedName>
</protein>
<dbReference type="STRING" id="754436.JCM19237_6458"/>
<feature type="domain" description="Cell-division protein ZapC C-terminal" evidence="1">
    <location>
        <begin position="1"/>
        <end position="78"/>
    </location>
</feature>
<gene>
    <name evidence="2" type="ORF">JCM19237_6458</name>
</gene>
<evidence type="ECO:0000313" key="2">
    <source>
        <dbReference type="EMBL" id="GAL03564.1"/>
    </source>
</evidence>
<reference evidence="2 3" key="1">
    <citation type="journal article" date="2014" name="Genome Announc.">
        <title>Draft Genome Sequences of Two Vibrionaceae Species, Vibrio ponticus C121 and Photobacterium aphoticum C119, Isolated as Coral Reef Microbiota.</title>
        <authorList>
            <person name="Al-saari N."/>
            <person name="Meirelles P.M."/>
            <person name="Mino S."/>
            <person name="Suda W."/>
            <person name="Oshima K."/>
            <person name="Hattori M."/>
            <person name="Ohkuma M."/>
            <person name="Thompson F.L."/>
            <person name="Gomez-Gil B."/>
            <person name="Sawabe T."/>
            <person name="Sawabe T."/>
        </authorList>
    </citation>
    <scope>NUCLEOTIDE SEQUENCE [LARGE SCALE GENOMIC DNA]</scope>
    <source>
        <strain evidence="2 3">JCM 19237</strain>
    </source>
</reference>
<dbReference type="EMBL" id="BBMN01000002">
    <property type="protein sequence ID" value="GAL03564.1"/>
    <property type="molecule type" value="Genomic_DNA"/>
</dbReference>
<proteinExistence type="predicted"/>
<dbReference type="Proteomes" id="UP000029227">
    <property type="component" value="Unassembled WGS sequence"/>
</dbReference>
<comment type="caution">
    <text evidence="2">The sequence shown here is derived from an EMBL/GenBank/DDBJ whole genome shotgun (WGS) entry which is preliminary data.</text>
</comment>
<organism evidence="2 3">
    <name type="scientific">Photobacterium aphoticum</name>
    <dbReference type="NCBI Taxonomy" id="754436"/>
    <lineage>
        <taxon>Bacteria</taxon>
        <taxon>Pseudomonadati</taxon>
        <taxon>Pseudomonadota</taxon>
        <taxon>Gammaproteobacteria</taxon>
        <taxon>Vibrionales</taxon>
        <taxon>Vibrionaceae</taxon>
        <taxon>Photobacterium</taxon>
    </lineage>
</organism>
<name>A0A090QP30_9GAMM</name>
<sequence>MPKSWFFQELSEGLEPEQGDVVTLLTEFGEANYLVIENTGCASLCMMANIAPLTLTVSKEMAFCEVIKVMNNRMKSLEIEQESVVRFALVG</sequence>
<evidence type="ECO:0000313" key="3">
    <source>
        <dbReference type="Proteomes" id="UP000029227"/>
    </source>
</evidence>